<dbReference type="RefSeq" id="WP_198482582.1">
    <property type="nucleotide sequence ID" value="NZ_CP066065.1"/>
</dbReference>
<keyword evidence="3" id="KW-0804">Transcription</keyword>
<dbReference type="PANTHER" id="PTHR30055">
    <property type="entry name" value="HTH-TYPE TRANSCRIPTIONAL REGULATOR RUTR"/>
    <property type="match status" value="1"/>
</dbReference>
<keyword evidence="1" id="KW-0805">Transcription regulation</keyword>
<evidence type="ECO:0000256" key="4">
    <source>
        <dbReference type="PROSITE-ProRule" id="PRU00335"/>
    </source>
</evidence>
<dbReference type="InterPro" id="IPR050109">
    <property type="entry name" value="HTH-type_TetR-like_transc_reg"/>
</dbReference>
<dbReference type="PANTHER" id="PTHR30055:SF234">
    <property type="entry name" value="HTH-TYPE TRANSCRIPTIONAL REGULATOR BETI"/>
    <property type="match status" value="1"/>
</dbReference>
<organism evidence="6 7">
    <name type="scientific">Schaalia meyeri</name>
    <dbReference type="NCBI Taxonomy" id="52773"/>
    <lineage>
        <taxon>Bacteria</taxon>
        <taxon>Bacillati</taxon>
        <taxon>Actinomycetota</taxon>
        <taxon>Actinomycetes</taxon>
        <taxon>Actinomycetales</taxon>
        <taxon>Actinomycetaceae</taxon>
        <taxon>Schaalia</taxon>
    </lineage>
</organism>
<feature type="DNA-binding region" description="H-T-H motif" evidence="4">
    <location>
        <begin position="28"/>
        <end position="47"/>
    </location>
</feature>
<dbReference type="InterPro" id="IPR001647">
    <property type="entry name" value="HTH_TetR"/>
</dbReference>
<dbReference type="InterPro" id="IPR009057">
    <property type="entry name" value="Homeodomain-like_sf"/>
</dbReference>
<keyword evidence="2 4" id="KW-0238">DNA-binding</keyword>
<evidence type="ECO:0000313" key="7">
    <source>
        <dbReference type="Proteomes" id="UP000595220"/>
    </source>
</evidence>
<dbReference type="AlphaFoldDB" id="A0AAP9Y7E7"/>
<evidence type="ECO:0000259" key="5">
    <source>
        <dbReference type="PROSITE" id="PS50977"/>
    </source>
</evidence>
<sequence length="205" mass="23153">MTGLSETQEKILAVGKVEFLAHGFKGASLRAIVKKAGFTQGAFYGYYPSKEALFEALVAPAADGLIEQFKAAQDAHFDLIPDGLTATSRDLSTEYLLLFMNYVYDNFDAFKLALCCSDGTRFSTYVHDLVALEVNRTERYYSQLRESGKIEGEVDRNLHHIITSAYFTAAFEPVVHDMTRKQAVEYIQQLAIFFNSGWERLLRFT</sequence>
<dbReference type="GO" id="GO:0000976">
    <property type="term" value="F:transcription cis-regulatory region binding"/>
    <property type="evidence" value="ECO:0007669"/>
    <property type="project" value="TreeGrafter"/>
</dbReference>
<dbReference type="PRINTS" id="PR00455">
    <property type="entry name" value="HTHTETR"/>
</dbReference>
<dbReference type="SUPFAM" id="SSF46689">
    <property type="entry name" value="Homeodomain-like"/>
    <property type="match status" value="1"/>
</dbReference>
<dbReference type="Proteomes" id="UP000595220">
    <property type="component" value="Chromosome"/>
</dbReference>
<protein>
    <submittedName>
        <fullName evidence="6">TetR/AcrR family transcriptional regulator</fullName>
    </submittedName>
</protein>
<keyword evidence="7" id="KW-1185">Reference proteome</keyword>
<dbReference type="Pfam" id="PF00440">
    <property type="entry name" value="TetR_N"/>
    <property type="match status" value="1"/>
</dbReference>
<evidence type="ECO:0000256" key="3">
    <source>
        <dbReference type="ARBA" id="ARBA00023163"/>
    </source>
</evidence>
<evidence type="ECO:0000256" key="2">
    <source>
        <dbReference type="ARBA" id="ARBA00023125"/>
    </source>
</evidence>
<evidence type="ECO:0000256" key="1">
    <source>
        <dbReference type="ARBA" id="ARBA00023015"/>
    </source>
</evidence>
<accession>A0AAP9Y7E7</accession>
<reference evidence="6 7" key="1">
    <citation type="submission" date="2020-12" db="EMBL/GenBank/DDBJ databases">
        <title>FDA dAtabase for Regulatory Grade micrObial Sequences (FDA-ARGOS): Supporting development and validation of Infectious Disease Dx tests.</title>
        <authorList>
            <person name="Sproer C."/>
            <person name="Gronow S."/>
            <person name="Severitt S."/>
            <person name="Schroder I."/>
            <person name="Tallon L."/>
            <person name="Sadzewicz L."/>
            <person name="Zhao X."/>
            <person name="Boylan J."/>
            <person name="Ott S."/>
            <person name="Bowen H."/>
            <person name="Vavikolanu K."/>
            <person name="Mehta A."/>
            <person name="Aluvathingal J."/>
            <person name="Nadendla S."/>
            <person name="Lowell S."/>
            <person name="Myers T."/>
            <person name="Yan Y."/>
            <person name="Sichtig H."/>
        </authorList>
    </citation>
    <scope>NUCLEOTIDE SEQUENCE [LARGE SCALE GENOMIC DNA]</scope>
    <source>
        <strain evidence="6 7">FDAARGOS_985</strain>
    </source>
</reference>
<feature type="domain" description="HTH tetR-type" evidence="5">
    <location>
        <begin position="5"/>
        <end position="65"/>
    </location>
</feature>
<evidence type="ECO:0000313" key="6">
    <source>
        <dbReference type="EMBL" id="QQC44203.1"/>
    </source>
</evidence>
<name>A0AAP9Y7E7_9ACTO</name>
<gene>
    <name evidence="6" type="ORF">I6H42_01940</name>
</gene>
<dbReference type="Gene3D" id="1.10.357.10">
    <property type="entry name" value="Tetracycline Repressor, domain 2"/>
    <property type="match status" value="1"/>
</dbReference>
<dbReference type="GO" id="GO:0003700">
    <property type="term" value="F:DNA-binding transcription factor activity"/>
    <property type="evidence" value="ECO:0007669"/>
    <property type="project" value="TreeGrafter"/>
</dbReference>
<dbReference type="EMBL" id="CP066065">
    <property type="protein sequence ID" value="QQC44203.1"/>
    <property type="molecule type" value="Genomic_DNA"/>
</dbReference>
<proteinExistence type="predicted"/>
<dbReference type="PROSITE" id="PS50977">
    <property type="entry name" value="HTH_TETR_2"/>
    <property type="match status" value="1"/>
</dbReference>